<dbReference type="AlphaFoldDB" id="A0A846MY47"/>
<sequence>MSEKAEQETAGGHAELMDRIYRHQRYIYDLTRKYYLFGRDKLIAEMRLGPKARVVEIGCGTARNLVRIARRYPDAELFGLDASQEMLKSAEETIRRAGLSRRITLAHGYAEHLSPAMFSQSEGFDACLFSYSLSMIPDWKASIRAAEANLKPGGKIHAVDFADLTGLGRLGQAAMLFWLRLFHVAPRVELLQALQDQEGANFRLLPGRYAFLLSAERLKI</sequence>
<evidence type="ECO:0000313" key="2">
    <source>
        <dbReference type="EMBL" id="NIK87897.1"/>
    </source>
</evidence>
<dbReference type="Proteomes" id="UP000570514">
    <property type="component" value="Unassembled WGS sequence"/>
</dbReference>
<keyword evidence="2" id="KW-0808">Transferase</keyword>
<dbReference type="GO" id="GO:0032259">
    <property type="term" value="P:methylation"/>
    <property type="evidence" value="ECO:0007669"/>
    <property type="project" value="UniProtKB-KW"/>
</dbReference>
<protein>
    <submittedName>
        <fullName evidence="2">S-adenosylmethionine-diacylgycerolhomoserine-N-methyltransferase</fullName>
    </submittedName>
</protein>
<proteinExistence type="predicted"/>
<dbReference type="Pfam" id="PF13649">
    <property type="entry name" value="Methyltransf_25"/>
    <property type="match status" value="1"/>
</dbReference>
<reference evidence="2 3" key="1">
    <citation type="submission" date="2020-03" db="EMBL/GenBank/DDBJ databases">
        <title>Genomic Encyclopedia of Type Strains, Phase IV (KMG-IV): sequencing the most valuable type-strain genomes for metagenomic binning, comparative biology and taxonomic classification.</title>
        <authorList>
            <person name="Goeker M."/>
        </authorList>
    </citation>
    <scope>NUCLEOTIDE SEQUENCE [LARGE SCALE GENOMIC DNA]</scope>
    <source>
        <strain evidence="2 3">DSM 19867</strain>
    </source>
</reference>
<keyword evidence="3" id="KW-1185">Reference proteome</keyword>
<dbReference type="RefSeq" id="WP_167081883.1">
    <property type="nucleotide sequence ID" value="NZ_BAAADC010000001.1"/>
</dbReference>
<dbReference type="SUPFAM" id="SSF53335">
    <property type="entry name" value="S-adenosyl-L-methionine-dependent methyltransferases"/>
    <property type="match status" value="1"/>
</dbReference>
<dbReference type="PANTHER" id="PTHR43667">
    <property type="entry name" value="CYCLOPROPANE-FATTY-ACYL-PHOSPHOLIPID SYNTHASE"/>
    <property type="match status" value="1"/>
</dbReference>
<name>A0A846MY47_9PROT</name>
<comment type="caution">
    <text evidence="2">The sequence shown here is derived from an EMBL/GenBank/DDBJ whole genome shotgun (WGS) entry which is preliminary data.</text>
</comment>
<keyword evidence="2" id="KW-0489">Methyltransferase</keyword>
<evidence type="ECO:0000313" key="3">
    <source>
        <dbReference type="Proteomes" id="UP000570514"/>
    </source>
</evidence>
<dbReference type="CDD" id="cd02440">
    <property type="entry name" value="AdoMet_MTases"/>
    <property type="match status" value="1"/>
</dbReference>
<evidence type="ECO:0000259" key="1">
    <source>
        <dbReference type="Pfam" id="PF13649"/>
    </source>
</evidence>
<dbReference type="PANTHER" id="PTHR43667:SF2">
    <property type="entry name" value="FATTY ACID C-METHYL TRANSFERASE"/>
    <property type="match status" value="1"/>
</dbReference>
<dbReference type="Gene3D" id="3.40.50.150">
    <property type="entry name" value="Vaccinia Virus protein VP39"/>
    <property type="match status" value="1"/>
</dbReference>
<dbReference type="InterPro" id="IPR050723">
    <property type="entry name" value="CFA/CMAS"/>
</dbReference>
<dbReference type="EMBL" id="JAASRM010000001">
    <property type="protein sequence ID" value="NIK87897.1"/>
    <property type="molecule type" value="Genomic_DNA"/>
</dbReference>
<dbReference type="GO" id="GO:0008168">
    <property type="term" value="F:methyltransferase activity"/>
    <property type="evidence" value="ECO:0007669"/>
    <property type="project" value="UniProtKB-KW"/>
</dbReference>
<feature type="domain" description="Methyltransferase" evidence="1">
    <location>
        <begin position="54"/>
        <end position="154"/>
    </location>
</feature>
<dbReference type="InterPro" id="IPR041698">
    <property type="entry name" value="Methyltransf_25"/>
</dbReference>
<accession>A0A846MY47</accession>
<dbReference type="InterPro" id="IPR029063">
    <property type="entry name" value="SAM-dependent_MTases_sf"/>
</dbReference>
<gene>
    <name evidence="2" type="ORF">FHS83_001215</name>
</gene>
<organism evidence="2 3">
    <name type="scientific">Rhizomicrobium palustre</name>
    <dbReference type="NCBI Taxonomy" id="189966"/>
    <lineage>
        <taxon>Bacteria</taxon>
        <taxon>Pseudomonadati</taxon>
        <taxon>Pseudomonadota</taxon>
        <taxon>Alphaproteobacteria</taxon>
        <taxon>Micropepsales</taxon>
        <taxon>Micropepsaceae</taxon>
        <taxon>Rhizomicrobium</taxon>
    </lineage>
</organism>